<reference evidence="4" key="1">
    <citation type="submission" date="2023-06" db="EMBL/GenBank/DDBJ databases">
        <authorList>
            <person name="Zhang S."/>
        </authorList>
    </citation>
    <scope>NUCLEOTIDE SEQUENCE</scope>
    <source>
        <strain evidence="4">SG2303</strain>
    </source>
</reference>
<keyword evidence="5" id="KW-1185">Reference proteome</keyword>
<comment type="caution">
    <text evidence="4">The sequence shown here is derived from an EMBL/GenBank/DDBJ whole genome shotgun (WGS) entry which is preliminary data.</text>
</comment>
<keyword evidence="2" id="KW-0012">Acyltransferase</keyword>
<gene>
    <name evidence="4" type="ORF">QU481_13620</name>
</gene>
<evidence type="ECO:0000259" key="3">
    <source>
        <dbReference type="PROSITE" id="PS51186"/>
    </source>
</evidence>
<name>A0ABT7XQ88_9NEIS</name>
<dbReference type="NCBIfam" id="NF040504">
    <property type="entry name" value="resist_ArsN1b"/>
    <property type="match status" value="1"/>
</dbReference>
<proteinExistence type="predicted"/>
<keyword evidence="1" id="KW-0808">Transferase</keyword>
<accession>A0ABT7XQ88</accession>
<dbReference type="PANTHER" id="PTHR43072:SF23">
    <property type="entry name" value="UPF0039 PROTEIN C11D3.02C"/>
    <property type="match status" value="1"/>
</dbReference>
<evidence type="ECO:0000313" key="5">
    <source>
        <dbReference type="Proteomes" id="UP001168540"/>
    </source>
</evidence>
<sequence>MTMSSVIRPATSADAAAIAAIYAHYVANTTISFEEQVPTEAEMAQRLAATTSQGLPWLVLEEDGRLLGYAYGGVWKGRSAYRHTVEASVYLDPAAGGRGLGSRLYQALFDLLREQGMHTVIASIALPNPASVALHERFGFAPVGRFSEVGRKFGQWHDVGYWQLLLSPEAATGTQGETP</sequence>
<evidence type="ECO:0000256" key="2">
    <source>
        <dbReference type="ARBA" id="ARBA00023315"/>
    </source>
</evidence>
<protein>
    <submittedName>
        <fullName evidence="4">N-acetyltransferase family protein</fullName>
    </submittedName>
</protein>
<dbReference type="CDD" id="cd04301">
    <property type="entry name" value="NAT_SF"/>
    <property type="match status" value="1"/>
</dbReference>
<dbReference type="RefSeq" id="WP_289830568.1">
    <property type="nucleotide sequence ID" value="NZ_JAUEDK010000023.1"/>
</dbReference>
<dbReference type="InterPro" id="IPR000182">
    <property type="entry name" value="GNAT_dom"/>
</dbReference>
<dbReference type="SUPFAM" id="SSF55729">
    <property type="entry name" value="Acyl-CoA N-acyltransferases (Nat)"/>
    <property type="match status" value="1"/>
</dbReference>
<dbReference type="Pfam" id="PF13420">
    <property type="entry name" value="Acetyltransf_4"/>
    <property type="match status" value="1"/>
</dbReference>
<evidence type="ECO:0000256" key="1">
    <source>
        <dbReference type="ARBA" id="ARBA00022679"/>
    </source>
</evidence>
<dbReference type="EMBL" id="JAUEDK010000023">
    <property type="protein sequence ID" value="MDN0075925.1"/>
    <property type="molecule type" value="Genomic_DNA"/>
</dbReference>
<evidence type="ECO:0000313" key="4">
    <source>
        <dbReference type="EMBL" id="MDN0075925.1"/>
    </source>
</evidence>
<dbReference type="InterPro" id="IPR016181">
    <property type="entry name" value="Acyl_CoA_acyltransferase"/>
</dbReference>
<organism evidence="4 5">
    <name type="scientific">Crenobacter oryzisoli</name>
    <dbReference type="NCBI Taxonomy" id="3056844"/>
    <lineage>
        <taxon>Bacteria</taxon>
        <taxon>Pseudomonadati</taxon>
        <taxon>Pseudomonadota</taxon>
        <taxon>Betaproteobacteria</taxon>
        <taxon>Neisseriales</taxon>
        <taxon>Neisseriaceae</taxon>
        <taxon>Crenobacter</taxon>
    </lineage>
</organism>
<dbReference type="PANTHER" id="PTHR43072">
    <property type="entry name" value="N-ACETYLTRANSFERASE"/>
    <property type="match status" value="1"/>
</dbReference>
<feature type="domain" description="N-acetyltransferase" evidence="3">
    <location>
        <begin position="5"/>
        <end position="166"/>
    </location>
</feature>
<dbReference type="Proteomes" id="UP001168540">
    <property type="component" value="Unassembled WGS sequence"/>
</dbReference>
<dbReference type="PROSITE" id="PS51186">
    <property type="entry name" value="GNAT"/>
    <property type="match status" value="1"/>
</dbReference>
<dbReference type="Gene3D" id="3.40.630.30">
    <property type="match status" value="1"/>
</dbReference>